<name>A0ABY6NY00_9NOCA</name>
<protein>
    <submittedName>
        <fullName evidence="3">Uncharacterized protein</fullName>
    </submittedName>
</protein>
<keyword evidence="2" id="KW-0812">Transmembrane</keyword>
<reference evidence="3" key="1">
    <citation type="submission" date="2022-10" db="EMBL/GenBank/DDBJ databases">
        <title>Rhodococcus sp.75.</title>
        <authorList>
            <person name="Sun M."/>
        </authorList>
    </citation>
    <scope>NUCLEOTIDE SEQUENCE</scope>
    <source>
        <strain evidence="3">75</strain>
    </source>
</reference>
<dbReference type="EMBL" id="CP110615">
    <property type="protein sequence ID" value="UZJ24267.1"/>
    <property type="molecule type" value="Genomic_DNA"/>
</dbReference>
<evidence type="ECO:0000256" key="2">
    <source>
        <dbReference type="SAM" id="Phobius"/>
    </source>
</evidence>
<gene>
    <name evidence="3" type="ORF">RHODO2019_14055</name>
</gene>
<keyword evidence="4" id="KW-1185">Reference proteome</keyword>
<evidence type="ECO:0000313" key="3">
    <source>
        <dbReference type="EMBL" id="UZJ24267.1"/>
    </source>
</evidence>
<keyword evidence="2" id="KW-1133">Transmembrane helix</keyword>
<keyword evidence="2" id="KW-0472">Membrane</keyword>
<proteinExistence type="predicted"/>
<dbReference type="Proteomes" id="UP001164965">
    <property type="component" value="Chromosome"/>
</dbReference>
<feature type="region of interest" description="Disordered" evidence="1">
    <location>
        <begin position="1"/>
        <end position="34"/>
    </location>
</feature>
<accession>A0ABY6NY00</accession>
<dbReference type="RefSeq" id="WP_265382374.1">
    <property type="nucleotide sequence ID" value="NZ_CP110615.1"/>
</dbReference>
<feature type="transmembrane region" description="Helical" evidence="2">
    <location>
        <begin position="72"/>
        <end position="91"/>
    </location>
</feature>
<organism evidence="3 4">
    <name type="scientific">Rhodococcus antarcticus</name>
    <dbReference type="NCBI Taxonomy" id="2987751"/>
    <lineage>
        <taxon>Bacteria</taxon>
        <taxon>Bacillati</taxon>
        <taxon>Actinomycetota</taxon>
        <taxon>Actinomycetes</taxon>
        <taxon>Mycobacteriales</taxon>
        <taxon>Nocardiaceae</taxon>
        <taxon>Rhodococcus</taxon>
    </lineage>
</organism>
<feature type="transmembrane region" description="Helical" evidence="2">
    <location>
        <begin position="39"/>
        <end position="60"/>
    </location>
</feature>
<evidence type="ECO:0000256" key="1">
    <source>
        <dbReference type="SAM" id="MobiDB-lite"/>
    </source>
</evidence>
<evidence type="ECO:0000313" key="4">
    <source>
        <dbReference type="Proteomes" id="UP001164965"/>
    </source>
</evidence>
<sequence length="98" mass="10042">MTTGTQVSGGSARDLRTSVVAVPDTPPPARPTAAPRSTLVRAGLGLVVAGIAVVVAVYVYAAVSSSEPPLVLYLMSLLLPLGMVVAAVGVARDYRRPR</sequence>